<accession>U9UL53</accession>
<reference evidence="1" key="1">
    <citation type="submission" date="2013-07" db="EMBL/GenBank/DDBJ databases">
        <title>The genome of an arbuscular mycorrhizal fungus provides insights into the evolution of the oldest plant symbiosis.</title>
        <authorList>
            <consortium name="DOE Joint Genome Institute"/>
            <person name="Tisserant E."/>
            <person name="Malbreil M."/>
            <person name="Kuo A."/>
            <person name="Kohler A."/>
            <person name="Symeonidi A."/>
            <person name="Balestrini R."/>
            <person name="Charron P."/>
            <person name="Duensing N."/>
            <person name="Frei-dit-Frey N."/>
            <person name="Gianinazzi-Pearson V."/>
            <person name="Gilbert B."/>
            <person name="Handa Y."/>
            <person name="Hijri M."/>
            <person name="Kaul R."/>
            <person name="Kawaguchi M."/>
            <person name="Krajinski F."/>
            <person name="Lammers P."/>
            <person name="Lapierre D."/>
            <person name="Masclaux F.G."/>
            <person name="Murat C."/>
            <person name="Morin E."/>
            <person name="Ndikumana S."/>
            <person name="Pagni M."/>
            <person name="Petitpierre D."/>
            <person name="Requena N."/>
            <person name="Rosikiewicz P."/>
            <person name="Riley R."/>
            <person name="Saito K."/>
            <person name="San Clemente H."/>
            <person name="Shapiro H."/>
            <person name="van Tuinen D."/>
            <person name="Becard G."/>
            <person name="Bonfante P."/>
            <person name="Paszkowski U."/>
            <person name="Shachar-Hill Y."/>
            <person name="Young J.P."/>
            <person name="Sanders I.R."/>
            <person name="Henrissat B."/>
            <person name="Rensing S.A."/>
            <person name="Grigoriev I.V."/>
            <person name="Corradi N."/>
            <person name="Roux C."/>
            <person name="Martin F."/>
        </authorList>
    </citation>
    <scope>NUCLEOTIDE SEQUENCE</scope>
    <source>
        <strain evidence="1">DAOM 197198</strain>
    </source>
</reference>
<dbReference type="HOGENOM" id="CLU_3143711_0_0_1"/>
<evidence type="ECO:0000313" key="1">
    <source>
        <dbReference type="EMBL" id="ESA21129.1"/>
    </source>
</evidence>
<gene>
    <name evidence="1" type="ORF">GLOINDRAFT_17805</name>
</gene>
<sequence length="49" mass="5248">MQKTNLIPKISGETIKVTQSSSASSFSTTGNNELQDSIYDIKDAIVNDG</sequence>
<organism evidence="1">
    <name type="scientific">Rhizophagus irregularis (strain DAOM 181602 / DAOM 197198 / MUCL 43194)</name>
    <name type="common">Arbuscular mycorrhizal fungus</name>
    <name type="synonym">Glomus intraradices</name>
    <dbReference type="NCBI Taxonomy" id="747089"/>
    <lineage>
        <taxon>Eukaryota</taxon>
        <taxon>Fungi</taxon>
        <taxon>Fungi incertae sedis</taxon>
        <taxon>Mucoromycota</taxon>
        <taxon>Glomeromycotina</taxon>
        <taxon>Glomeromycetes</taxon>
        <taxon>Glomerales</taxon>
        <taxon>Glomeraceae</taxon>
        <taxon>Rhizophagus</taxon>
    </lineage>
</organism>
<proteinExistence type="predicted"/>
<dbReference type="EMBL" id="KI276707">
    <property type="protein sequence ID" value="ESA21129.1"/>
    <property type="molecule type" value="Genomic_DNA"/>
</dbReference>
<dbReference type="AlphaFoldDB" id="U9UL53"/>
<protein>
    <submittedName>
        <fullName evidence="1">Uncharacterized protein</fullName>
    </submittedName>
</protein>
<name>U9UL53_RHIID</name>